<evidence type="ECO:0000256" key="4">
    <source>
        <dbReference type="ARBA" id="ARBA00022777"/>
    </source>
</evidence>
<evidence type="ECO:0000256" key="7">
    <source>
        <dbReference type="PIRNR" id="PIRNR000535"/>
    </source>
</evidence>
<dbReference type="GO" id="GO:0005524">
    <property type="term" value="F:ATP binding"/>
    <property type="evidence" value="ECO:0007669"/>
    <property type="project" value="UniProtKB-UniRule"/>
</dbReference>
<dbReference type="InterPro" id="IPR029056">
    <property type="entry name" value="Ribokinase-like"/>
</dbReference>
<dbReference type="EMBL" id="LITT01000001">
    <property type="protein sequence ID" value="OAA92401.1"/>
    <property type="molecule type" value="Genomic_DNA"/>
</dbReference>
<evidence type="ECO:0000259" key="9">
    <source>
        <dbReference type="Pfam" id="PF00294"/>
    </source>
</evidence>
<comment type="caution">
    <text evidence="10">The sequence shown here is derived from an EMBL/GenBank/DDBJ whole genome shotgun (WGS) entry which is preliminary data.</text>
</comment>
<proteinExistence type="inferred from homology"/>
<dbReference type="GO" id="GO:0044281">
    <property type="term" value="P:small molecule metabolic process"/>
    <property type="evidence" value="ECO:0007669"/>
    <property type="project" value="UniProtKB-ARBA"/>
</dbReference>
<dbReference type="SUPFAM" id="SSF53613">
    <property type="entry name" value="Ribokinase-like"/>
    <property type="match status" value="1"/>
</dbReference>
<dbReference type="Pfam" id="PF00294">
    <property type="entry name" value="PfkB"/>
    <property type="match status" value="1"/>
</dbReference>
<organism evidence="10 11">
    <name type="scientific">Clostridium ljungdahlii</name>
    <dbReference type="NCBI Taxonomy" id="1538"/>
    <lineage>
        <taxon>Bacteria</taxon>
        <taxon>Bacillati</taxon>
        <taxon>Bacillota</taxon>
        <taxon>Clostridia</taxon>
        <taxon>Eubacteriales</taxon>
        <taxon>Clostridiaceae</taxon>
        <taxon>Clostridium</taxon>
    </lineage>
</organism>
<evidence type="ECO:0000256" key="2">
    <source>
        <dbReference type="ARBA" id="ARBA00022679"/>
    </source>
</evidence>
<dbReference type="PANTHER" id="PTHR46566:SF1">
    <property type="entry name" value="1-PHOSPHOFRUCTOKINASE"/>
    <property type="match status" value="1"/>
</dbReference>
<dbReference type="CDD" id="cd01164">
    <property type="entry name" value="FruK_PfkB_like"/>
    <property type="match status" value="1"/>
</dbReference>
<dbReference type="GO" id="GO:0008662">
    <property type="term" value="F:1-phosphofructokinase activity"/>
    <property type="evidence" value="ECO:0007669"/>
    <property type="project" value="UniProtKB-UniRule"/>
</dbReference>
<evidence type="ECO:0000256" key="5">
    <source>
        <dbReference type="ARBA" id="ARBA00022840"/>
    </source>
</evidence>
<feature type="domain" description="Carbohydrate kinase PfkB" evidence="9">
    <location>
        <begin position="6"/>
        <end position="292"/>
    </location>
</feature>
<keyword evidence="7" id="KW-0423">Lactose metabolism</keyword>
<comment type="pathway">
    <text evidence="7">Carbohydrate metabolism; D-tagatose 6-phosphate degradation; D-glyceraldehyde 3-phosphate and glycerone phosphate from D-tagatose 6-phosphate: step 1/2.</text>
</comment>
<dbReference type="FunFam" id="3.40.1190.20:FF:000001">
    <property type="entry name" value="Phosphofructokinase"/>
    <property type="match status" value="1"/>
</dbReference>
<evidence type="ECO:0000256" key="8">
    <source>
        <dbReference type="RuleBase" id="RU369061"/>
    </source>
</evidence>
<keyword evidence="2 7" id="KW-0808">Transferase</keyword>
<keyword evidence="3 7" id="KW-0547">Nucleotide-binding</keyword>
<keyword evidence="5 7" id="KW-0067">ATP-binding</keyword>
<dbReference type="OrthoDB" id="9801219at2"/>
<name>A0A166SJM2_9CLOT</name>
<evidence type="ECO:0000256" key="6">
    <source>
        <dbReference type="ARBA" id="ARBA00047745"/>
    </source>
</evidence>
<dbReference type="NCBIfam" id="TIGR03168">
    <property type="entry name" value="1-PFK"/>
    <property type="match status" value="1"/>
</dbReference>
<dbReference type="GO" id="GO:0016052">
    <property type="term" value="P:carbohydrate catabolic process"/>
    <property type="evidence" value="ECO:0007669"/>
    <property type="project" value="UniProtKB-ARBA"/>
</dbReference>
<dbReference type="InterPro" id="IPR022463">
    <property type="entry name" value="1-PFruKinase"/>
</dbReference>
<dbReference type="NCBIfam" id="TIGR03828">
    <property type="entry name" value="pfkB"/>
    <property type="match status" value="1"/>
</dbReference>
<dbReference type="GO" id="GO:0005988">
    <property type="term" value="P:lactose metabolic process"/>
    <property type="evidence" value="ECO:0007669"/>
    <property type="project" value="UniProtKB-KW"/>
</dbReference>
<comment type="similarity">
    <text evidence="7">Belongs to the carbohydrate kinase PfkB family. LacC subfamily.</text>
</comment>
<keyword evidence="4 8" id="KW-0418">Kinase</keyword>
<comment type="catalytic activity">
    <reaction evidence="6 8">
        <text>beta-D-fructose 1-phosphate + ATP = beta-D-fructose 1,6-bisphosphate + ADP + H(+)</text>
        <dbReference type="Rhea" id="RHEA:14213"/>
        <dbReference type="ChEBI" id="CHEBI:15378"/>
        <dbReference type="ChEBI" id="CHEBI:30616"/>
        <dbReference type="ChEBI" id="CHEBI:32966"/>
        <dbReference type="ChEBI" id="CHEBI:138881"/>
        <dbReference type="ChEBI" id="CHEBI:456216"/>
        <dbReference type="EC" id="2.7.1.56"/>
    </reaction>
</comment>
<comment type="catalytic activity">
    <reaction evidence="7">
        <text>D-tagatofuranose 6-phosphate + ATP = D-tagatofuranose 1,6-bisphosphate + ADP + H(+)</text>
        <dbReference type="Rhea" id="RHEA:12420"/>
        <dbReference type="ChEBI" id="CHEBI:15378"/>
        <dbReference type="ChEBI" id="CHEBI:30616"/>
        <dbReference type="ChEBI" id="CHEBI:58694"/>
        <dbReference type="ChEBI" id="CHEBI:58695"/>
        <dbReference type="ChEBI" id="CHEBI:456216"/>
        <dbReference type="EC" id="2.7.1.144"/>
    </reaction>
</comment>
<evidence type="ECO:0000313" key="10">
    <source>
        <dbReference type="EMBL" id="OAA92401.1"/>
    </source>
</evidence>
<dbReference type="PIRSF" id="PIRSF000535">
    <property type="entry name" value="1PFK/6PFK/LacC"/>
    <property type="match status" value="1"/>
</dbReference>
<dbReference type="GO" id="GO:0005829">
    <property type="term" value="C:cytosol"/>
    <property type="evidence" value="ECO:0007669"/>
    <property type="project" value="TreeGrafter"/>
</dbReference>
<dbReference type="GO" id="GO:0009024">
    <property type="term" value="F:tagatose-6-phosphate kinase activity"/>
    <property type="evidence" value="ECO:0007669"/>
    <property type="project" value="UniProtKB-EC"/>
</dbReference>
<reference evidence="10 11" key="1">
    <citation type="journal article" date="2015" name="Biotechnol. Bioeng.">
        <title>Genome sequence and phenotypic characterization of Caulobacter segnis.</title>
        <authorList>
            <person name="Patel S."/>
            <person name="Fletcher B."/>
            <person name="Scott D.C."/>
            <person name="Ely B."/>
        </authorList>
    </citation>
    <scope>NUCLEOTIDE SEQUENCE [LARGE SCALE GENOMIC DNA]</scope>
    <source>
        <strain evidence="10 11">ERI-2</strain>
    </source>
</reference>
<dbReference type="EC" id="2.7.1.144" evidence="7"/>
<evidence type="ECO:0000256" key="1">
    <source>
        <dbReference type="ARBA" id="ARBA00005380"/>
    </source>
</evidence>
<evidence type="ECO:0000256" key="3">
    <source>
        <dbReference type="ARBA" id="ARBA00022741"/>
    </source>
</evidence>
<evidence type="ECO:0000313" key="11">
    <source>
        <dbReference type="Proteomes" id="UP000077407"/>
    </source>
</evidence>
<comment type="function">
    <text evidence="8">Catalyzes the ATP-dependent phosphorylation of fructose-l-phosphate to fructose-l,6-bisphosphate.</text>
</comment>
<dbReference type="UniPathway" id="UPA00704">
    <property type="reaction ID" value="UER00715"/>
</dbReference>
<dbReference type="GO" id="GO:2001059">
    <property type="term" value="P:D-tagatose 6-phosphate catabolic process"/>
    <property type="evidence" value="ECO:0007669"/>
    <property type="project" value="UniProtKB-UniPathway"/>
</dbReference>
<dbReference type="AlphaFoldDB" id="A0A166SJM2"/>
<dbReference type="InterPro" id="IPR017583">
    <property type="entry name" value="Tagatose/fructose_Pkinase"/>
</dbReference>
<dbReference type="Gene3D" id="3.40.1190.20">
    <property type="match status" value="1"/>
</dbReference>
<comment type="similarity">
    <text evidence="1">Belongs to the carbohydrate kinase pfkB family.</text>
</comment>
<dbReference type="InterPro" id="IPR011611">
    <property type="entry name" value="PfkB_dom"/>
</dbReference>
<dbReference type="PROSITE" id="PS00584">
    <property type="entry name" value="PFKB_KINASES_2"/>
    <property type="match status" value="1"/>
</dbReference>
<dbReference type="RefSeq" id="WP_063553772.1">
    <property type="nucleotide sequence ID" value="NZ_LITT01000001.1"/>
</dbReference>
<sequence>MITTVTLNPAVDKTIEVDNFDVGIVNRIGASRIDAGGKGINVSKVIKALGGRSKAVGILSGTNGNFIKKYLDEEDIENDFVFVKGNTRTNIKVVDKVKHTNTDINENGPKVCKKDVDDVCLKFCKEINHDSIIVFSGSVPNGADMDVYKSYIEIASEKGARTIFDADGQLLKLGLDSGPFLVKPNIYELESIFGQKIENKEQAVKLSRKLFDYGVKNVVVSLGGEGALFIKKNVVVFAHGIKVNVGSTVGAGDSMVAALALAIDKNYDFEKAIRLAVACGTASVTMSGTQTASIDVISGFEKQVNIEYLNY</sequence>
<dbReference type="Proteomes" id="UP000077407">
    <property type="component" value="Unassembled WGS sequence"/>
</dbReference>
<accession>A0A166SJM2</accession>
<dbReference type="InterPro" id="IPR002173">
    <property type="entry name" value="Carboh/pur_kinase_PfkB_CS"/>
</dbReference>
<protein>
    <recommendedName>
        <fullName evidence="7">Tagatose-6-phosphate kinase</fullName>
        <ecNumber evidence="7">2.7.1.144</ecNumber>
    </recommendedName>
</protein>
<dbReference type="PATRIC" id="fig|1538.10.peg.592"/>
<gene>
    <name evidence="10" type="primary">lacC_1</name>
    <name evidence="10" type="ORF">WY13_00110</name>
</gene>
<dbReference type="PANTHER" id="PTHR46566">
    <property type="entry name" value="1-PHOSPHOFRUCTOKINASE-RELATED"/>
    <property type="match status" value="1"/>
</dbReference>